<keyword evidence="2" id="KW-1185">Reference proteome</keyword>
<dbReference type="EC" id="2.7.4.3" evidence="1"/>
<organism evidence="1 2">
    <name type="scientific">Coniosporium tulheliwenetii</name>
    <dbReference type="NCBI Taxonomy" id="3383036"/>
    <lineage>
        <taxon>Eukaryota</taxon>
        <taxon>Fungi</taxon>
        <taxon>Dikarya</taxon>
        <taxon>Ascomycota</taxon>
        <taxon>Pezizomycotina</taxon>
        <taxon>Dothideomycetes</taxon>
        <taxon>Dothideomycetes incertae sedis</taxon>
        <taxon>Coniosporium</taxon>
    </lineage>
</organism>
<gene>
    <name evidence="1" type="primary">FAP7_2</name>
    <name evidence="1" type="ORF">H2199_004431</name>
</gene>
<reference evidence="1" key="1">
    <citation type="submission" date="2022-10" db="EMBL/GenBank/DDBJ databases">
        <title>Culturing micro-colonial fungi from biological soil crusts in the Mojave desert and describing Neophaeococcomyces mojavensis, and introducing the new genera and species Taxawa tesnikishii.</title>
        <authorList>
            <person name="Kurbessoian T."/>
            <person name="Stajich J.E."/>
        </authorList>
    </citation>
    <scope>NUCLEOTIDE SEQUENCE</scope>
    <source>
        <strain evidence="1">JES_115</strain>
    </source>
</reference>
<accession>A0ACC2Z5A7</accession>
<keyword evidence="1" id="KW-0808">Transferase</keyword>
<evidence type="ECO:0000313" key="2">
    <source>
        <dbReference type="Proteomes" id="UP001172680"/>
    </source>
</evidence>
<dbReference type="Proteomes" id="UP001172680">
    <property type="component" value="Unassembled WGS sequence"/>
</dbReference>
<protein>
    <submittedName>
        <fullName evidence="1">Factor activating pos9</fullName>
        <ecNumber evidence="1">2.7.4.3</ecNumber>
    </submittedName>
</protein>
<evidence type="ECO:0000313" key="1">
    <source>
        <dbReference type="EMBL" id="KAJ9642910.1"/>
    </source>
</evidence>
<sequence>MPQSYANMHMAGIERVQAQEKTKGKRNNKTIRLLQDVRETKNSGCPLCRLVIKALSKDPVYEHIPEGADVEILYTRLAFVLKCDEAGSDKTVQHVVGLGAPRYCNRLVFNTSEWDRDGRHPYPVATGSIHMITSTTDRENHAREPILRGRPVQSQVDFELLKAWFRKCNDNHGSQCRSEFRDEHPRPGFKLIDVNSRAIVHSSAKASFAALSYIWGPQSVRQVTLKHETYSLLTTHGLSEVWENVPRTIRDAITFCKNIGIPYLWVDQCCIQQDDETDIDQVEYMDVIYGAACLTIVAASGVDSWAGLPGVSPGSREIQQETEIIEGLSIGTAQAGYSAAMYTAIWLTRGWTFQEYILSKRVLIFTPYQVFYQCDKAFWWEDTYTEIPSPLTTGV</sequence>
<proteinExistence type="predicted"/>
<comment type="caution">
    <text evidence="1">The sequence shown here is derived from an EMBL/GenBank/DDBJ whole genome shotgun (WGS) entry which is preliminary data.</text>
</comment>
<name>A0ACC2Z5A7_9PEZI</name>
<dbReference type="EMBL" id="JAPDRP010000012">
    <property type="protein sequence ID" value="KAJ9642910.1"/>
    <property type="molecule type" value="Genomic_DNA"/>
</dbReference>